<gene>
    <name evidence="2" type="ORF">GC106_81490</name>
</gene>
<evidence type="ECO:0000313" key="3">
    <source>
        <dbReference type="Proteomes" id="UP000763557"/>
    </source>
</evidence>
<name>A0ABX2FJH0_9PSEU</name>
<evidence type="ECO:0000259" key="1">
    <source>
        <dbReference type="Pfam" id="PF01243"/>
    </source>
</evidence>
<dbReference type="EMBL" id="JAAATY010000046">
    <property type="protein sequence ID" value="NRN70875.1"/>
    <property type="molecule type" value="Genomic_DNA"/>
</dbReference>
<feature type="domain" description="Pyridoxamine 5'-phosphate oxidase N-terminal" evidence="1">
    <location>
        <begin position="9"/>
        <end position="105"/>
    </location>
</feature>
<dbReference type="SUPFAM" id="SSF50475">
    <property type="entry name" value="FMN-binding split barrel"/>
    <property type="match status" value="1"/>
</dbReference>
<proteinExistence type="predicted"/>
<dbReference type="InterPro" id="IPR011576">
    <property type="entry name" value="Pyridox_Oxase_N"/>
</dbReference>
<sequence>MTATPLARTRQILDKARWATLATVSASGEPWSSVVHYVWLPDPLRLLFTSADDARHSKDIAGNAQVGGSLCCTGVDTGIAIGDVDGAQFTGHCAEVAAEELVQYHALFFGTLFPDPSVRAQWALPPESFRAPESHRLYLITVGEWWIIDFSRWAADKIDRRMRVAPEVLARLGP</sequence>
<protein>
    <submittedName>
        <fullName evidence="2">Pyridoxamine 5'-phosphate oxidase</fullName>
    </submittedName>
</protein>
<organism evidence="2 3">
    <name type="scientific">Kibdelosporangium persicum</name>
    <dbReference type="NCBI Taxonomy" id="2698649"/>
    <lineage>
        <taxon>Bacteria</taxon>
        <taxon>Bacillati</taxon>
        <taxon>Actinomycetota</taxon>
        <taxon>Actinomycetes</taxon>
        <taxon>Pseudonocardiales</taxon>
        <taxon>Pseudonocardiaceae</taxon>
        <taxon>Kibdelosporangium</taxon>
    </lineage>
</organism>
<accession>A0ABX2FJH0</accession>
<reference evidence="2 3" key="1">
    <citation type="submission" date="2020-01" db="EMBL/GenBank/DDBJ databases">
        <title>Kibdelosporangium persica a novel Actinomycetes from a hot desert in Iran.</title>
        <authorList>
            <person name="Safaei N."/>
            <person name="Zaburannyi N."/>
            <person name="Mueller R."/>
            <person name="Wink J."/>
        </authorList>
    </citation>
    <scope>NUCLEOTIDE SEQUENCE [LARGE SCALE GENOMIC DNA]</scope>
    <source>
        <strain evidence="2 3">4NS15</strain>
    </source>
</reference>
<dbReference type="Pfam" id="PF01243">
    <property type="entry name" value="PNPOx_N"/>
    <property type="match status" value="1"/>
</dbReference>
<dbReference type="InterPro" id="IPR012349">
    <property type="entry name" value="Split_barrel_FMN-bd"/>
</dbReference>
<comment type="caution">
    <text evidence="2">The sequence shown here is derived from an EMBL/GenBank/DDBJ whole genome shotgun (WGS) entry which is preliminary data.</text>
</comment>
<dbReference type="Proteomes" id="UP000763557">
    <property type="component" value="Unassembled WGS sequence"/>
</dbReference>
<evidence type="ECO:0000313" key="2">
    <source>
        <dbReference type="EMBL" id="NRN70875.1"/>
    </source>
</evidence>
<dbReference type="Gene3D" id="2.30.110.10">
    <property type="entry name" value="Electron Transport, Fmn-binding Protein, Chain A"/>
    <property type="match status" value="1"/>
</dbReference>
<keyword evidence="3" id="KW-1185">Reference proteome</keyword>
<dbReference type="RefSeq" id="WP_173142034.1">
    <property type="nucleotide sequence ID" value="NZ_CBCSGW010000003.1"/>
</dbReference>